<reference evidence="1 2" key="1">
    <citation type="submission" date="2018-03" db="EMBL/GenBank/DDBJ databases">
        <title>Genomic Encyclopedia of Archaeal and Bacterial Type Strains, Phase II (KMG-II): from individual species to whole genera.</title>
        <authorList>
            <person name="Goeker M."/>
        </authorList>
    </citation>
    <scope>NUCLEOTIDE SEQUENCE [LARGE SCALE GENOMIC DNA]</scope>
    <source>
        <strain evidence="1 2">DSM 28229</strain>
    </source>
</reference>
<name>A0A315Z717_SEDFL</name>
<accession>A0A315Z717</accession>
<proteinExistence type="predicted"/>
<dbReference type="AlphaFoldDB" id="A0A315Z717"/>
<dbReference type="EMBL" id="QGDO01000005">
    <property type="protein sequence ID" value="PWJ40113.1"/>
    <property type="molecule type" value="Genomic_DNA"/>
</dbReference>
<dbReference type="OrthoDB" id="979529at2"/>
<organism evidence="1 2">
    <name type="scientific">Sediminitomix flava</name>
    <dbReference type="NCBI Taxonomy" id="379075"/>
    <lineage>
        <taxon>Bacteria</taxon>
        <taxon>Pseudomonadati</taxon>
        <taxon>Bacteroidota</taxon>
        <taxon>Cytophagia</taxon>
        <taxon>Cytophagales</taxon>
        <taxon>Flammeovirgaceae</taxon>
        <taxon>Sediminitomix</taxon>
    </lineage>
</organism>
<evidence type="ECO:0000313" key="1">
    <source>
        <dbReference type="EMBL" id="PWJ40113.1"/>
    </source>
</evidence>
<evidence type="ECO:0000313" key="2">
    <source>
        <dbReference type="Proteomes" id="UP000245535"/>
    </source>
</evidence>
<evidence type="ECO:0008006" key="3">
    <source>
        <dbReference type="Google" id="ProtNLM"/>
    </source>
</evidence>
<dbReference type="Proteomes" id="UP000245535">
    <property type="component" value="Unassembled WGS sequence"/>
</dbReference>
<gene>
    <name evidence="1" type="ORF">BC781_105177</name>
</gene>
<sequence length="144" mass="16809">MIKNIKLQTIILLTIFGLSSLFINESFAQSKSQLKKESILSKKKWTVTDVSRKKLGKAKKMDDFPIEIGNELNFSIDKKMGWKNNNHDYLAGKWVLDRKHLYIIHDERSLNNRLVSVKYKVVKLKDNKIVLKRLTKPKGKIKLI</sequence>
<keyword evidence="2" id="KW-1185">Reference proteome</keyword>
<dbReference type="RefSeq" id="WP_109620548.1">
    <property type="nucleotide sequence ID" value="NZ_QGDO01000005.1"/>
</dbReference>
<protein>
    <recommendedName>
        <fullName evidence="3">Lipocalin-like protein</fullName>
    </recommendedName>
</protein>
<comment type="caution">
    <text evidence="1">The sequence shown here is derived from an EMBL/GenBank/DDBJ whole genome shotgun (WGS) entry which is preliminary data.</text>
</comment>